<feature type="transmembrane region" description="Helical" evidence="9">
    <location>
        <begin position="143"/>
        <end position="163"/>
    </location>
</feature>
<keyword evidence="5 9" id="KW-1133">Transmembrane helix</keyword>
<dbReference type="PROSITE" id="PS51257">
    <property type="entry name" value="PROKAR_LIPOPROTEIN"/>
    <property type="match status" value="1"/>
</dbReference>
<evidence type="ECO:0000313" key="12">
    <source>
        <dbReference type="EMBL" id="KAB8349848.1"/>
    </source>
</evidence>
<evidence type="ECO:0000256" key="9">
    <source>
        <dbReference type="SAM" id="Phobius"/>
    </source>
</evidence>
<dbReference type="PANTHER" id="PTHR48022">
    <property type="entry name" value="PLASTIDIC GLUCOSE TRANSPORTER 4"/>
    <property type="match status" value="1"/>
</dbReference>
<gene>
    <name evidence="12" type="ORF">FH972_023861</name>
</gene>
<dbReference type="InterPro" id="IPR005828">
    <property type="entry name" value="MFS_sugar_transport-like"/>
</dbReference>
<evidence type="ECO:0000313" key="13">
    <source>
        <dbReference type="Proteomes" id="UP000327013"/>
    </source>
</evidence>
<evidence type="ECO:0000256" key="7">
    <source>
        <dbReference type="RuleBase" id="RU003346"/>
    </source>
</evidence>
<dbReference type="InterPro" id="IPR050360">
    <property type="entry name" value="MFS_Sugar_Transporters"/>
</dbReference>
<feature type="transmembrane region" description="Helical" evidence="9">
    <location>
        <begin position="54"/>
        <end position="75"/>
    </location>
</feature>
<dbReference type="InterPro" id="IPR020846">
    <property type="entry name" value="MFS_dom"/>
</dbReference>
<name>A0A5N6KWW4_9ROSI</name>
<organism evidence="12 13">
    <name type="scientific">Carpinus fangiana</name>
    <dbReference type="NCBI Taxonomy" id="176857"/>
    <lineage>
        <taxon>Eukaryota</taxon>
        <taxon>Viridiplantae</taxon>
        <taxon>Streptophyta</taxon>
        <taxon>Embryophyta</taxon>
        <taxon>Tracheophyta</taxon>
        <taxon>Spermatophyta</taxon>
        <taxon>Magnoliopsida</taxon>
        <taxon>eudicotyledons</taxon>
        <taxon>Gunneridae</taxon>
        <taxon>Pentapetalae</taxon>
        <taxon>rosids</taxon>
        <taxon>fabids</taxon>
        <taxon>Fagales</taxon>
        <taxon>Betulaceae</taxon>
        <taxon>Carpinus</taxon>
    </lineage>
</organism>
<feature type="domain" description="Major facilitator superfamily (MFS) profile" evidence="11">
    <location>
        <begin position="16"/>
        <end position="475"/>
    </location>
</feature>
<keyword evidence="3 7" id="KW-0813">Transport</keyword>
<proteinExistence type="inferred from homology"/>
<feature type="chain" id="PRO_5024403694" description="Major facilitator superfamily (MFS) profile domain-containing protein" evidence="10">
    <location>
        <begin position="22"/>
        <end position="582"/>
    </location>
</feature>
<feature type="transmembrane region" description="Helical" evidence="9">
    <location>
        <begin position="450"/>
        <end position="471"/>
    </location>
</feature>
<evidence type="ECO:0000259" key="11">
    <source>
        <dbReference type="PROSITE" id="PS50850"/>
    </source>
</evidence>
<comment type="subcellular location">
    <subcellularLocation>
        <location evidence="1">Membrane</location>
        <topology evidence="1">Multi-pass membrane protein</topology>
    </subcellularLocation>
</comment>
<evidence type="ECO:0000256" key="6">
    <source>
        <dbReference type="ARBA" id="ARBA00023136"/>
    </source>
</evidence>
<dbReference type="EMBL" id="VIBQ01000014">
    <property type="protein sequence ID" value="KAB8349848.1"/>
    <property type="molecule type" value="Genomic_DNA"/>
</dbReference>
<comment type="similarity">
    <text evidence="2 7">Belongs to the major facilitator superfamily. Sugar transporter (TC 2.A.1.1) family.</text>
</comment>
<dbReference type="SUPFAM" id="SSF103473">
    <property type="entry name" value="MFS general substrate transporter"/>
    <property type="match status" value="1"/>
</dbReference>
<feature type="transmembrane region" description="Helical" evidence="9">
    <location>
        <begin position="175"/>
        <end position="196"/>
    </location>
</feature>
<feature type="transmembrane region" description="Helical" evidence="9">
    <location>
        <begin position="12"/>
        <end position="34"/>
    </location>
</feature>
<evidence type="ECO:0000256" key="1">
    <source>
        <dbReference type="ARBA" id="ARBA00004141"/>
    </source>
</evidence>
<dbReference type="GO" id="GO:0005351">
    <property type="term" value="F:carbohydrate:proton symporter activity"/>
    <property type="evidence" value="ECO:0007669"/>
    <property type="project" value="TreeGrafter"/>
</dbReference>
<evidence type="ECO:0000256" key="10">
    <source>
        <dbReference type="SAM" id="SignalP"/>
    </source>
</evidence>
<feature type="transmembrane region" description="Helical" evidence="9">
    <location>
        <begin position="382"/>
        <end position="402"/>
    </location>
</feature>
<evidence type="ECO:0000256" key="5">
    <source>
        <dbReference type="ARBA" id="ARBA00022989"/>
    </source>
</evidence>
<dbReference type="Proteomes" id="UP000327013">
    <property type="component" value="Unassembled WGS sequence"/>
</dbReference>
<reference evidence="12 13" key="1">
    <citation type="submission" date="2019-06" db="EMBL/GenBank/DDBJ databases">
        <title>A chromosomal-level reference genome of Carpinus fangiana (Coryloideae, Betulaceae).</title>
        <authorList>
            <person name="Yang X."/>
            <person name="Wang Z."/>
            <person name="Zhang L."/>
            <person name="Hao G."/>
            <person name="Liu J."/>
            <person name="Yang Y."/>
        </authorList>
    </citation>
    <scope>NUCLEOTIDE SEQUENCE [LARGE SCALE GENOMIC DNA]</scope>
    <source>
        <strain evidence="12">Cfa_2016G</strain>
        <tissue evidence="12">Leaf</tissue>
    </source>
</reference>
<dbReference type="PANTHER" id="PTHR48022:SF26">
    <property type="entry name" value="MAJOR FACILITATOR SUPERFAMILY (MFS) PROFILE DOMAIN-CONTAINING PROTEIN-RELATED"/>
    <property type="match status" value="1"/>
</dbReference>
<feature type="region of interest" description="Disordered" evidence="8">
    <location>
        <begin position="562"/>
        <end position="582"/>
    </location>
</feature>
<evidence type="ECO:0000256" key="8">
    <source>
        <dbReference type="SAM" id="MobiDB-lite"/>
    </source>
</evidence>
<dbReference type="InterPro" id="IPR036259">
    <property type="entry name" value="MFS_trans_sf"/>
</dbReference>
<keyword evidence="13" id="KW-1185">Reference proteome</keyword>
<feature type="signal peptide" evidence="10">
    <location>
        <begin position="1"/>
        <end position="21"/>
    </location>
</feature>
<dbReference type="AlphaFoldDB" id="A0A5N6KWW4"/>
<comment type="caution">
    <text evidence="12">The sequence shown here is derived from an EMBL/GenBank/DDBJ whole genome shotgun (WGS) entry which is preliminary data.</text>
</comment>
<evidence type="ECO:0000256" key="4">
    <source>
        <dbReference type="ARBA" id="ARBA00022692"/>
    </source>
</evidence>
<keyword evidence="6 9" id="KW-0472">Membrane</keyword>
<protein>
    <recommendedName>
        <fullName evidence="11">Major facilitator superfamily (MFS) profile domain-containing protein</fullName>
    </recommendedName>
</protein>
<keyword evidence="10" id="KW-0732">Signal</keyword>
<sequence length="582" mass="65096">MKPYFGLKGNWLTFWVSVACCTDMTLFGYDQGVFGGVNVTDDYLDTLGIRNNSSLLSTITAIYDIGCFFGALSCMWFGEKYGRKKTILVGTSIMTVGAILQASAFSPAQMIVARIIAGVGNGMNTGTAPVWQSETSKANLRGMLVVIEMVLNIAGFSLSNWVTYGFSFVGGPVSWRFPIAFQLIFIFILFGTVPWLPESPRWLMAKGRIAEAEQILADVDNKEVDDPFILQQSNEIQYAIRREREDSVSLSKLLWASITRRKTPATEGNKGQHVLRRIALGAGTQAMQQFSGINVTSYYLPYVLQNSVFTNLDPQTANTQSRLLAACNSVSYLFFGSLGIPIVERGGRRFLMMVGAAGQSFCYLMITVLLRYNQPQFTYANQVAEASVAFFFLYYVFFGFGWQGVPWLYPTEINGLGTRTKGAAIGTATNWLVNFIVVEITPPAIDNLGWQFYIIWTVFNAAFVPIVYFLYPETAGRTLEDMDRYYREDGGNFLVWRDADAIGRKRPRKYIEYEESEVRRHSSVISTKAARQAVDAVEKEKLGSQRMENVLFMVTLKSGTSFPSRSLSVVSSDDPGDNQHYF</sequence>
<dbReference type="GO" id="GO:0016020">
    <property type="term" value="C:membrane"/>
    <property type="evidence" value="ECO:0007669"/>
    <property type="project" value="UniProtKB-SubCell"/>
</dbReference>
<dbReference type="Gene3D" id="1.20.1250.20">
    <property type="entry name" value="MFS general substrate transporter like domains"/>
    <property type="match status" value="1"/>
</dbReference>
<accession>A0A5N6KWW4</accession>
<keyword evidence="4 9" id="KW-0812">Transmembrane</keyword>
<evidence type="ECO:0000256" key="2">
    <source>
        <dbReference type="ARBA" id="ARBA00010992"/>
    </source>
</evidence>
<feature type="transmembrane region" description="Helical" evidence="9">
    <location>
        <begin position="349"/>
        <end position="370"/>
    </location>
</feature>
<evidence type="ECO:0000256" key="3">
    <source>
        <dbReference type="ARBA" id="ARBA00022448"/>
    </source>
</evidence>
<dbReference type="PROSITE" id="PS50850">
    <property type="entry name" value="MFS"/>
    <property type="match status" value="1"/>
</dbReference>
<dbReference type="FunFam" id="1.20.1250.20:FF:000061">
    <property type="entry name" value="MFS sugar transporter"/>
    <property type="match status" value="1"/>
</dbReference>
<dbReference type="InterPro" id="IPR003663">
    <property type="entry name" value="Sugar/inositol_transpt"/>
</dbReference>
<feature type="compositionally biased region" description="Low complexity" evidence="8">
    <location>
        <begin position="562"/>
        <end position="573"/>
    </location>
</feature>
<dbReference type="Pfam" id="PF00083">
    <property type="entry name" value="Sugar_tr"/>
    <property type="match status" value="1"/>
</dbReference>
<dbReference type="OrthoDB" id="1914229at2759"/>
<dbReference type="NCBIfam" id="TIGR00879">
    <property type="entry name" value="SP"/>
    <property type="match status" value="1"/>
</dbReference>
<dbReference type="PRINTS" id="PR00171">
    <property type="entry name" value="SUGRTRNSPORT"/>
</dbReference>